<dbReference type="InterPro" id="IPR013083">
    <property type="entry name" value="Znf_RING/FYVE/PHD"/>
</dbReference>
<feature type="domain" description="RING-type" evidence="11">
    <location>
        <begin position="4"/>
        <end position="46"/>
    </location>
</feature>
<evidence type="ECO:0000256" key="2">
    <source>
        <dbReference type="ARBA" id="ARBA00004906"/>
    </source>
</evidence>
<evidence type="ECO:0000256" key="6">
    <source>
        <dbReference type="ARBA" id="ARBA00022771"/>
    </source>
</evidence>
<evidence type="ECO:0000256" key="10">
    <source>
        <dbReference type="SAM" id="MobiDB-lite"/>
    </source>
</evidence>
<evidence type="ECO:0000256" key="4">
    <source>
        <dbReference type="ARBA" id="ARBA00022679"/>
    </source>
</evidence>
<organism evidence="12 13">
    <name type="scientific">Hibiscus syriacus</name>
    <name type="common">Rose of Sharon</name>
    <dbReference type="NCBI Taxonomy" id="106335"/>
    <lineage>
        <taxon>Eukaryota</taxon>
        <taxon>Viridiplantae</taxon>
        <taxon>Streptophyta</taxon>
        <taxon>Embryophyta</taxon>
        <taxon>Tracheophyta</taxon>
        <taxon>Spermatophyta</taxon>
        <taxon>Magnoliopsida</taxon>
        <taxon>eudicotyledons</taxon>
        <taxon>Gunneridae</taxon>
        <taxon>Pentapetalae</taxon>
        <taxon>rosids</taxon>
        <taxon>malvids</taxon>
        <taxon>Malvales</taxon>
        <taxon>Malvaceae</taxon>
        <taxon>Malvoideae</taxon>
        <taxon>Hibiscus</taxon>
    </lineage>
</organism>
<keyword evidence="7" id="KW-0833">Ubl conjugation pathway</keyword>
<evidence type="ECO:0000313" key="12">
    <source>
        <dbReference type="EMBL" id="KAE8681779.1"/>
    </source>
</evidence>
<evidence type="ECO:0000256" key="7">
    <source>
        <dbReference type="ARBA" id="ARBA00022786"/>
    </source>
</evidence>
<dbReference type="Proteomes" id="UP000436088">
    <property type="component" value="Unassembled WGS sequence"/>
</dbReference>
<dbReference type="Pfam" id="PF13639">
    <property type="entry name" value="zf-RING_2"/>
    <property type="match status" value="1"/>
</dbReference>
<reference evidence="12" key="1">
    <citation type="submission" date="2019-09" db="EMBL/GenBank/DDBJ databases">
        <title>Draft genome information of white flower Hibiscus syriacus.</title>
        <authorList>
            <person name="Kim Y.-M."/>
        </authorList>
    </citation>
    <scope>NUCLEOTIDE SEQUENCE [LARGE SCALE GENOMIC DNA]</scope>
    <source>
        <strain evidence="12">YM2019G1</strain>
    </source>
</reference>
<dbReference type="GO" id="GO:0061630">
    <property type="term" value="F:ubiquitin protein ligase activity"/>
    <property type="evidence" value="ECO:0007669"/>
    <property type="project" value="UniProtKB-EC"/>
</dbReference>
<evidence type="ECO:0000259" key="11">
    <source>
        <dbReference type="PROSITE" id="PS50089"/>
    </source>
</evidence>
<dbReference type="PANTHER" id="PTHR46913">
    <property type="entry name" value="RING-H2 FINGER PROTEIN ATL16"/>
    <property type="match status" value="1"/>
</dbReference>
<keyword evidence="4" id="KW-0808">Transferase</keyword>
<dbReference type="PROSITE" id="PS50089">
    <property type="entry name" value="ZF_RING_2"/>
    <property type="match status" value="1"/>
</dbReference>
<comment type="pathway">
    <text evidence="2">Protein modification; protein ubiquitination.</text>
</comment>
<proteinExistence type="predicted"/>
<feature type="region of interest" description="Disordered" evidence="10">
    <location>
        <begin position="99"/>
        <end position="133"/>
    </location>
</feature>
<dbReference type="AlphaFoldDB" id="A0A6A2YQZ5"/>
<sequence>MYGCVVCLNDFQEHDMLRVLPKCSLAFHLDYIDIWLQSNDNCPICRTSVLGNLQYPINHIVASSSSPPDSQPSSTDSLISRDEDFIVIELGGDGDSILSYRQQERDNSSESLSSLPLQPRGQSSKSWSRSIGT</sequence>
<evidence type="ECO:0000256" key="8">
    <source>
        <dbReference type="ARBA" id="ARBA00022833"/>
    </source>
</evidence>
<name>A0A6A2YQZ5_HIBSY</name>
<keyword evidence="8" id="KW-0862">Zinc</keyword>
<keyword evidence="6 9" id="KW-0863">Zinc-finger</keyword>
<comment type="catalytic activity">
    <reaction evidence="1">
        <text>S-ubiquitinyl-[E2 ubiquitin-conjugating enzyme]-L-cysteine + [acceptor protein]-L-lysine = [E2 ubiquitin-conjugating enzyme]-L-cysteine + N(6)-ubiquitinyl-[acceptor protein]-L-lysine.</text>
        <dbReference type="EC" id="2.3.2.27"/>
    </reaction>
</comment>
<protein>
    <recommendedName>
        <fullName evidence="3">RING-type E3 ubiquitin transferase</fullName>
        <ecNumber evidence="3">2.3.2.27</ecNumber>
    </recommendedName>
</protein>
<evidence type="ECO:0000256" key="3">
    <source>
        <dbReference type="ARBA" id="ARBA00012483"/>
    </source>
</evidence>
<dbReference type="GO" id="GO:0008270">
    <property type="term" value="F:zinc ion binding"/>
    <property type="evidence" value="ECO:0007669"/>
    <property type="project" value="UniProtKB-KW"/>
</dbReference>
<evidence type="ECO:0000256" key="5">
    <source>
        <dbReference type="ARBA" id="ARBA00022723"/>
    </source>
</evidence>
<accession>A0A6A2YQZ5</accession>
<dbReference type="InterPro" id="IPR001841">
    <property type="entry name" value="Znf_RING"/>
</dbReference>
<dbReference type="SUPFAM" id="SSF57850">
    <property type="entry name" value="RING/U-box"/>
    <property type="match status" value="1"/>
</dbReference>
<keyword evidence="5" id="KW-0479">Metal-binding</keyword>
<gene>
    <name evidence="12" type="ORF">F3Y22_tig00111309pilonHSYRG00175</name>
</gene>
<evidence type="ECO:0000256" key="9">
    <source>
        <dbReference type="PROSITE-ProRule" id="PRU00175"/>
    </source>
</evidence>
<dbReference type="EMBL" id="VEPZ02001301">
    <property type="protein sequence ID" value="KAE8681779.1"/>
    <property type="molecule type" value="Genomic_DNA"/>
</dbReference>
<keyword evidence="13" id="KW-1185">Reference proteome</keyword>
<evidence type="ECO:0000256" key="1">
    <source>
        <dbReference type="ARBA" id="ARBA00000900"/>
    </source>
</evidence>
<dbReference type="PANTHER" id="PTHR46913:SF8">
    <property type="entry name" value="RING-TYPE E3 UBIQUITIN TRANSFERASE"/>
    <property type="match status" value="1"/>
</dbReference>
<feature type="compositionally biased region" description="Polar residues" evidence="10">
    <location>
        <begin position="120"/>
        <end position="133"/>
    </location>
</feature>
<dbReference type="Gene3D" id="3.30.40.10">
    <property type="entry name" value="Zinc/RING finger domain, C3HC4 (zinc finger)"/>
    <property type="match status" value="1"/>
</dbReference>
<dbReference type="InterPro" id="IPR044600">
    <property type="entry name" value="ATL1/ATL16-like"/>
</dbReference>
<comment type="caution">
    <text evidence="12">The sequence shown here is derived from an EMBL/GenBank/DDBJ whole genome shotgun (WGS) entry which is preliminary data.</text>
</comment>
<dbReference type="EC" id="2.3.2.27" evidence="3"/>
<dbReference type="GO" id="GO:0016567">
    <property type="term" value="P:protein ubiquitination"/>
    <property type="evidence" value="ECO:0007669"/>
    <property type="project" value="InterPro"/>
</dbReference>
<evidence type="ECO:0000313" key="13">
    <source>
        <dbReference type="Proteomes" id="UP000436088"/>
    </source>
</evidence>